<keyword evidence="4 6" id="KW-0697">Rotamase</keyword>
<dbReference type="PROSITE" id="PS50198">
    <property type="entry name" value="PPIC_PPIASE_2"/>
    <property type="match status" value="1"/>
</dbReference>
<feature type="chain" id="PRO_5038741868" description="peptidylprolyl isomerase" evidence="7">
    <location>
        <begin position="22"/>
        <end position="335"/>
    </location>
</feature>
<dbReference type="EMBL" id="PTIS01000004">
    <property type="protein sequence ID" value="PPK48848.1"/>
    <property type="molecule type" value="Genomic_DNA"/>
</dbReference>
<evidence type="ECO:0000256" key="4">
    <source>
        <dbReference type="ARBA" id="ARBA00023110"/>
    </source>
</evidence>
<dbReference type="SUPFAM" id="SSF54534">
    <property type="entry name" value="FKBP-like"/>
    <property type="match status" value="1"/>
</dbReference>
<dbReference type="Gene3D" id="1.10.4030.10">
    <property type="entry name" value="Porin chaperone SurA, peptide-binding domain"/>
    <property type="match status" value="1"/>
</dbReference>
<evidence type="ECO:0000256" key="6">
    <source>
        <dbReference type="PROSITE-ProRule" id="PRU00278"/>
    </source>
</evidence>
<dbReference type="PANTHER" id="PTHR47245">
    <property type="entry name" value="PEPTIDYLPROLYL ISOMERASE"/>
    <property type="match status" value="1"/>
</dbReference>
<dbReference type="RefSeq" id="WP_104409560.1">
    <property type="nucleotide sequence ID" value="NZ_PTIS01000004.1"/>
</dbReference>
<reference evidence="9 10" key="1">
    <citation type="submission" date="2018-02" db="EMBL/GenBank/DDBJ databases">
        <title>Genomic Encyclopedia of Archaeal and Bacterial Type Strains, Phase II (KMG-II): from individual species to whole genera.</title>
        <authorList>
            <person name="Goeker M."/>
        </authorList>
    </citation>
    <scope>NUCLEOTIDE SEQUENCE [LARGE SCALE GENOMIC DNA]</scope>
    <source>
        <strain evidence="9 10">DSM 15099</strain>
    </source>
</reference>
<dbReference type="Gene3D" id="3.10.50.40">
    <property type="match status" value="1"/>
</dbReference>
<feature type="domain" description="PpiC" evidence="8">
    <location>
        <begin position="192"/>
        <end position="283"/>
    </location>
</feature>
<dbReference type="InterPro" id="IPR027304">
    <property type="entry name" value="Trigger_fact/SurA_dom_sf"/>
</dbReference>
<evidence type="ECO:0000259" key="8">
    <source>
        <dbReference type="PROSITE" id="PS50198"/>
    </source>
</evidence>
<dbReference type="EC" id="5.2.1.8" evidence="2"/>
<dbReference type="PANTHER" id="PTHR47245:SF1">
    <property type="entry name" value="FOLDASE PROTEIN PRSA"/>
    <property type="match status" value="1"/>
</dbReference>
<evidence type="ECO:0000256" key="1">
    <source>
        <dbReference type="ARBA" id="ARBA00000971"/>
    </source>
</evidence>
<evidence type="ECO:0000313" key="10">
    <source>
        <dbReference type="Proteomes" id="UP000239863"/>
    </source>
</evidence>
<dbReference type="NCBIfam" id="NF000809">
    <property type="entry name" value="PRK00059.1"/>
    <property type="match status" value="1"/>
</dbReference>
<protein>
    <recommendedName>
        <fullName evidence="2">peptidylprolyl isomerase</fullName>
        <ecNumber evidence="2">5.2.1.8</ecNumber>
    </recommendedName>
</protein>
<accession>A0A2S6FZC9</accession>
<feature type="signal peptide" evidence="7">
    <location>
        <begin position="1"/>
        <end position="21"/>
    </location>
</feature>
<comment type="caution">
    <text evidence="9">The sequence shown here is derived from an EMBL/GenBank/DDBJ whole genome shotgun (WGS) entry which is preliminary data.</text>
</comment>
<dbReference type="OrthoDB" id="14196at2"/>
<evidence type="ECO:0000313" key="9">
    <source>
        <dbReference type="EMBL" id="PPK48848.1"/>
    </source>
</evidence>
<keyword evidence="3 7" id="KW-0732">Signal</keyword>
<comment type="catalytic activity">
    <reaction evidence="1">
        <text>[protein]-peptidylproline (omega=180) = [protein]-peptidylproline (omega=0)</text>
        <dbReference type="Rhea" id="RHEA:16237"/>
        <dbReference type="Rhea" id="RHEA-COMP:10747"/>
        <dbReference type="Rhea" id="RHEA-COMP:10748"/>
        <dbReference type="ChEBI" id="CHEBI:83833"/>
        <dbReference type="ChEBI" id="CHEBI:83834"/>
        <dbReference type="EC" id="5.2.1.8"/>
    </reaction>
</comment>
<keyword evidence="5 6" id="KW-0413">Isomerase</keyword>
<sequence length="335" mass="37981">MKNIKKMITMAIITVVTLTAAGCNMIEKTPEAMAKSPVAKVGNKKITKGDLDKKMLPYDQMIIQQFGEDYKSNPEAVEGVNNLRAQMVDQLVALEVFTKKGDELKILPTTEEMDAEVEKRLVDMKTMFGNDDAKFEEAMQAQGLTLEELKEFIKEDTTMTKMREYIVKDVVVSEEDSKAYYEENKEKLYTQKPGANASHILVKDEETAKLIKSKIDAGEDFAALAKEYGTDGTKDSGGQLPFIEYDTEGYDPDFVKGFKNLKEGEVSDPVQSQFGYHIIKVSGVKDTPEVVEFEVVKQQITEEVLKTKQKETFDNTLKDWEKELKVKRYEENINI</sequence>
<evidence type="ECO:0000256" key="7">
    <source>
        <dbReference type="SAM" id="SignalP"/>
    </source>
</evidence>
<dbReference type="InterPro" id="IPR000297">
    <property type="entry name" value="PPIase_PpiC"/>
</dbReference>
<dbReference type="InterPro" id="IPR050245">
    <property type="entry name" value="PrsA_foldase"/>
</dbReference>
<dbReference type="Pfam" id="PF13624">
    <property type="entry name" value="SurA_N_3"/>
    <property type="match status" value="1"/>
</dbReference>
<gene>
    <name evidence="9" type="ORF">BD821_104110</name>
</gene>
<dbReference type="Pfam" id="PF13145">
    <property type="entry name" value="Rotamase_2"/>
    <property type="match status" value="1"/>
</dbReference>
<dbReference type="Proteomes" id="UP000239863">
    <property type="component" value="Unassembled WGS sequence"/>
</dbReference>
<proteinExistence type="predicted"/>
<dbReference type="InterPro" id="IPR046357">
    <property type="entry name" value="PPIase_dom_sf"/>
</dbReference>
<organism evidence="9 10">
    <name type="scientific">Clostridium algidicarnis DSM 15099</name>
    <dbReference type="NCBI Taxonomy" id="1121295"/>
    <lineage>
        <taxon>Bacteria</taxon>
        <taxon>Bacillati</taxon>
        <taxon>Bacillota</taxon>
        <taxon>Clostridia</taxon>
        <taxon>Eubacteriales</taxon>
        <taxon>Clostridiaceae</taxon>
        <taxon>Clostridium</taxon>
    </lineage>
</organism>
<evidence type="ECO:0000256" key="3">
    <source>
        <dbReference type="ARBA" id="ARBA00022729"/>
    </source>
</evidence>
<name>A0A2S6FZC9_9CLOT</name>
<dbReference type="PROSITE" id="PS51257">
    <property type="entry name" value="PROKAR_LIPOPROTEIN"/>
    <property type="match status" value="1"/>
</dbReference>
<dbReference type="AlphaFoldDB" id="A0A2S6FZC9"/>
<dbReference type="STRING" id="37659.GCA_000703125_00801"/>
<dbReference type="GO" id="GO:0003755">
    <property type="term" value="F:peptidyl-prolyl cis-trans isomerase activity"/>
    <property type="evidence" value="ECO:0007669"/>
    <property type="project" value="UniProtKB-KW"/>
</dbReference>
<dbReference type="SUPFAM" id="SSF109998">
    <property type="entry name" value="Triger factor/SurA peptide-binding domain-like"/>
    <property type="match status" value="1"/>
</dbReference>
<evidence type="ECO:0000256" key="5">
    <source>
        <dbReference type="ARBA" id="ARBA00023235"/>
    </source>
</evidence>
<evidence type="ECO:0000256" key="2">
    <source>
        <dbReference type="ARBA" id="ARBA00013194"/>
    </source>
</evidence>